<dbReference type="PANTHER" id="PTHR48081">
    <property type="entry name" value="AB HYDROLASE SUPERFAMILY PROTEIN C4A8.06C"/>
    <property type="match status" value="1"/>
</dbReference>
<dbReference type="InterPro" id="IPR049492">
    <property type="entry name" value="BD-FAE-like_dom"/>
</dbReference>
<dbReference type="Gene3D" id="3.40.50.1820">
    <property type="entry name" value="alpha/beta hydrolase"/>
    <property type="match status" value="1"/>
</dbReference>
<sequence length="324" mass="35575">MDQLPPLGKAVADVILPTLKIYDPLLRNNADQIRSVKKETHSYGPTERQQLDAYHAPKPSLINGRQAVLIFLYGGGLVHGHKVLTGHASDLCHANIAAFFALHYGYSVVVPDYRLVNSHGAKFPSGGEDVALTVEWILKNAGSFGPEPIDLFIMGNSAGGIHLSTFLLHQDFANTRAKVLEGSGMRLRGAILLSVPFNFDYAHPSRAEVLQTYFGDHKVNSPQGLLKTVQGNGIIDWVQAGVRAFILNAELDADDEILDARDDFIKQWMLDTSTKNRNALAIDWMPGHNHISPFCSLGTGIEVEEAWGHQVGGFCDNIRKFQPS</sequence>
<dbReference type="InterPro" id="IPR050300">
    <property type="entry name" value="GDXG_lipolytic_enzyme"/>
</dbReference>
<accession>A0ABR0EWD3</accession>
<organism evidence="3 4">
    <name type="scientific">Zasmidium cellare</name>
    <name type="common">Wine cellar mold</name>
    <name type="synonym">Racodium cellare</name>
    <dbReference type="NCBI Taxonomy" id="395010"/>
    <lineage>
        <taxon>Eukaryota</taxon>
        <taxon>Fungi</taxon>
        <taxon>Dikarya</taxon>
        <taxon>Ascomycota</taxon>
        <taxon>Pezizomycotina</taxon>
        <taxon>Dothideomycetes</taxon>
        <taxon>Dothideomycetidae</taxon>
        <taxon>Mycosphaerellales</taxon>
        <taxon>Mycosphaerellaceae</taxon>
        <taxon>Zasmidium</taxon>
    </lineage>
</organism>
<gene>
    <name evidence="3" type="ORF">PRZ48_003902</name>
</gene>
<dbReference type="InterPro" id="IPR029058">
    <property type="entry name" value="AB_hydrolase_fold"/>
</dbReference>
<comment type="caution">
    <text evidence="3">The sequence shown here is derived from an EMBL/GenBank/DDBJ whole genome shotgun (WGS) entry which is preliminary data.</text>
</comment>
<reference evidence="3 4" key="1">
    <citation type="journal article" date="2023" name="G3 (Bethesda)">
        <title>A chromosome-level genome assembly of Zasmidium syzygii isolated from banana leaves.</title>
        <authorList>
            <person name="van Westerhoven A.C."/>
            <person name="Mehrabi R."/>
            <person name="Talebi R."/>
            <person name="Steentjes M.B.F."/>
            <person name="Corcolon B."/>
            <person name="Chong P.A."/>
            <person name="Kema G.H.J."/>
            <person name="Seidl M.F."/>
        </authorList>
    </citation>
    <scope>NUCLEOTIDE SEQUENCE [LARGE SCALE GENOMIC DNA]</scope>
    <source>
        <strain evidence="3 4">P124</strain>
    </source>
</reference>
<feature type="domain" description="BD-FAE-like" evidence="2">
    <location>
        <begin position="63"/>
        <end position="167"/>
    </location>
</feature>
<keyword evidence="1" id="KW-0378">Hydrolase</keyword>
<keyword evidence="4" id="KW-1185">Reference proteome</keyword>
<dbReference type="Pfam" id="PF20434">
    <property type="entry name" value="BD-FAE"/>
    <property type="match status" value="1"/>
</dbReference>
<protein>
    <recommendedName>
        <fullName evidence="2">BD-FAE-like domain-containing protein</fullName>
    </recommendedName>
</protein>
<evidence type="ECO:0000259" key="2">
    <source>
        <dbReference type="Pfam" id="PF20434"/>
    </source>
</evidence>
<dbReference type="SUPFAM" id="SSF53474">
    <property type="entry name" value="alpha/beta-Hydrolases"/>
    <property type="match status" value="1"/>
</dbReference>
<proteinExistence type="predicted"/>
<evidence type="ECO:0000313" key="3">
    <source>
        <dbReference type="EMBL" id="KAK4505937.1"/>
    </source>
</evidence>
<name>A0ABR0EWD3_ZASCE</name>
<dbReference type="Proteomes" id="UP001305779">
    <property type="component" value="Unassembled WGS sequence"/>
</dbReference>
<evidence type="ECO:0000313" key="4">
    <source>
        <dbReference type="Proteomes" id="UP001305779"/>
    </source>
</evidence>
<evidence type="ECO:0000256" key="1">
    <source>
        <dbReference type="ARBA" id="ARBA00022801"/>
    </source>
</evidence>
<dbReference type="EMBL" id="JAXOVC010000002">
    <property type="protein sequence ID" value="KAK4505937.1"/>
    <property type="molecule type" value="Genomic_DNA"/>
</dbReference>